<comment type="catalytic activity">
    <reaction evidence="1">
        <text>ATP + protein L-histidine = ADP + protein N-phospho-L-histidine.</text>
        <dbReference type="EC" id="2.7.13.3"/>
    </reaction>
</comment>
<accession>A0ABR8Z2Q4</accession>
<keyword evidence="6" id="KW-0418">Kinase</keyword>
<keyword evidence="3" id="KW-0597">Phosphoprotein</keyword>
<dbReference type="SUPFAM" id="SSF55874">
    <property type="entry name" value="ATPase domain of HSP90 chaperone/DNA topoisomerase II/histidine kinase"/>
    <property type="match status" value="1"/>
</dbReference>
<evidence type="ECO:0000256" key="4">
    <source>
        <dbReference type="ARBA" id="ARBA00022679"/>
    </source>
</evidence>
<dbReference type="InterPro" id="IPR050482">
    <property type="entry name" value="Sensor_HK_TwoCompSys"/>
</dbReference>
<keyword evidence="9" id="KW-1133">Transmembrane helix</keyword>
<feature type="transmembrane region" description="Helical" evidence="9">
    <location>
        <begin position="23"/>
        <end position="44"/>
    </location>
</feature>
<evidence type="ECO:0000256" key="2">
    <source>
        <dbReference type="ARBA" id="ARBA00012438"/>
    </source>
</evidence>
<evidence type="ECO:0000313" key="11">
    <source>
        <dbReference type="EMBL" id="MBD8062622.1"/>
    </source>
</evidence>
<organism evidence="11 12">
    <name type="scientific">Oceanitalea stevensii</name>
    <dbReference type="NCBI Taxonomy" id="2763072"/>
    <lineage>
        <taxon>Bacteria</taxon>
        <taxon>Bacillati</taxon>
        <taxon>Actinomycetota</taxon>
        <taxon>Actinomycetes</taxon>
        <taxon>Micrococcales</taxon>
        <taxon>Bogoriellaceae</taxon>
        <taxon>Georgenia</taxon>
    </lineage>
</organism>
<dbReference type="EC" id="2.7.13.3" evidence="2"/>
<keyword evidence="9" id="KW-0812">Transmembrane</keyword>
<feature type="domain" description="Signal transduction histidine kinase subgroup 3 dimerisation and phosphoacceptor" evidence="10">
    <location>
        <begin position="186"/>
        <end position="250"/>
    </location>
</feature>
<feature type="transmembrane region" description="Helical" evidence="9">
    <location>
        <begin position="92"/>
        <end position="109"/>
    </location>
</feature>
<evidence type="ECO:0000256" key="6">
    <source>
        <dbReference type="ARBA" id="ARBA00022777"/>
    </source>
</evidence>
<evidence type="ECO:0000256" key="5">
    <source>
        <dbReference type="ARBA" id="ARBA00022741"/>
    </source>
</evidence>
<dbReference type="InterPro" id="IPR036890">
    <property type="entry name" value="HATPase_C_sf"/>
</dbReference>
<evidence type="ECO:0000256" key="1">
    <source>
        <dbReference type="ARBA" id="ARBA00000085"/>
    </source>
</evidence>
<protein>
    <recommendedName>
        <fullName evidence="2">histidine kinase</fullName>
        <ecNumber evidence="2">2.7.13.3</ecNumber>
    </recommendedName>
</protein>
<keyword evidence="5" id="KW-0547">Nucleotide-binding</keyword>
<name>A0ABR8Z2Q4_9MICO</name>
<dbReference type="Gene3D" id="3.30.565.10">
    <property type="entry name" value="Histidine kinase-like ATPase, C-terminal domain"/>
    <property type="match status" value="1"/>
</dbReference>
<evidence type="ECO:0000256" key="9">
    <source>
        <dbReference type="SAM" id="Phobius"/>
    </source>
</evidence>
<sequence>MDGGYRPPPAGSRRAGLWTSAPLATWARVLVVVAAAVVGTLDVADVLADGEGTLDAVVVVAVYLSLALVAYRVTLGAAAVMLVMLVSATTELWLPTGIIGLALSGVVVGKATPRFAAGYVTASLLWLVLVLLAHENSRAVAFVPVAVLVASVSVGAAYAALSQRSAAAADRISGFEEERARSLAEERDRIARELHDIVAHHVTMASMHADVVSMSEDAQQRDRSLRVIAESTRQALTELRWMLRVLQTPEELAGPGEKSLRLEATMAAVREHLHALGLRTEVDYDPAVLEGLPLELDVALGRILQEAATNVVKHADPREPVALRATREGGRLCLELRNAVGAVSDLPSSGLGLGNMSARAGEHGGTVTGSREGGTWVLRCVVPVA</sequence>
<keyword evidence="12" id="KW-1185">Reference proteome</keyword>
<dbReference type="Proteomes" id="UP000661894">
    <property type="component" value="Unassembled WGS sequence"/>
</dbReference>
<dbReference type="Pfam" id="PF07730">
    <property type="entry name" value="HisKA_3"/>
    <property type="match status" value="1"/>
</dbReference>
<evidence type="ECO:0000256" key="7">
    <source>
        <dbReference type="ARBA" id="ARBA00022840"/>
    </source>
</evidence>
<evidence type="ECO:0000256" key="3">
    <source>
        <dbReference type="ARBA" id="ARBA00022553"/>
    </source>
</evidence>
<evidence type="ECO:0000259" key="10">
    <source>
        <dbReference type="Pfam" id="PF07730"/>
    </source>
</evidence>
<proteinExistence type="predicted"/>
<keyword evidence="7" id="KW-0067">ATP-binding</keyword>
<dbReference type="RefSeq" id="WP_251839726.1">
    <property type="nucleotide sequence ID" value="NZ_JACSPO010000004.1"/>
</dbReference>
<feature type="transmembrane region" description="Helical" evidence="9">
    <location>
        <begin position="56"/>
        <end position="86"/>
    </location>
</feature>
<feature type="transmembrane region" description="Helical" evidence="9">
    <location>
        <begin position="116"/>
        <end position="133"/>
    </location>
</feature>
<keyword evidence="8" id="KW-0902">Two-component regulatory system</keyword>
<evidence type="ECO:0000256" key="8">
    <source>
        <dbReference type="ARBA" id="ARBA00023012"/>
    </source>
</evidence>
<dbReference type="InterPro" id="IPR011712">
    <property type="entry name" value="Sig_transdc_His_kin_sub3_dim/P"/>
</dbReference>
<reference evidence="11 12" key="1">
    <citation type="submission" date="2020-08" db="EMBL/GenBank/DDBJ databases">
        <title>A Genomic Blueprint of the Chicken Gut Microbiome.</title>
        <authorList>
            <person name="Gilroy R."/>
            <person name="Ravi A."/>
            <person name="Getino M."/>
            <person name="Pursley I."/>
            <person name="Horton D.L."/>
            <person name="Alikhan N.-F."/>
            <person name="Baker D."/>
            <person name="Gharbi K."/>
            <person name="Hall N."/>
            <person name="Watson M."/>
            <person name="Adriaenssens E.M."/>
            <person name="Foster-Nyarko E."/>
            <person name="Jarju S."/>
            <person name="Secka A."/>
            <person name="Antonio M."/>
            <person name="Oren A."/>
            <person name="Chaudhuri R."/>
            <person name="La Ragione R.M."/>
            <person name="Hildebrand F."/>
            <person name="Pallen M.J."/>
        </authorList>
    </citation>
    <scope>NUCLEOTIDE SEQUENCE [LARGE SCALE GENOMIC DNA]</scope>
    <source>
        <strain evidence="11 12">Sa1BUA1</strain>
    </source>
</reference>
<comment type="caution">
    <text evidence="11">The sequence shown here is derived from an EMBL/GenBank/DDBJ whole genome shotgun (WGS) entry which is preliminary data.</text>
</comment>
<keyword evidence="9" id="KW-0472">Membrane</keyword>
<dbReference type="PANTHER" id="PTHR24421:SF10">
    <property type="entry name" value="NITRATE_NITRITE SENSOR PROTEIN NARQ"/>
    <property type="match status" value="1"/>
</dbReference>
<dbReference type="EMBL" id="JACSPO010000004">
    <property type="protein sequence ID" value="MBD8062622.1"/>
    <property type="molecule type" value="Genomic_DNA"/>
</dbReference>
<evidence type="ECO:0000313" key="12">
    <source>
        <dbReference type="Proteomes" id="UP000661894"/>
    </source>
</evidence>
<dbReference type="PANTHER" id="PTHR24421">
    <property type="entry name" value="NITRATE/NITRITE SENSOR PROTEIN NARX-RELATED"/>
    <property type="match status" value="1"/>
</dbReference>
<feature type="transmembrane region" description="Helical" evidence="9">
    <location>
        <begin position="139"/>
        <end position="161"/>
    </location>
</feature>
<keyword evidence="4" id="KW-0808">Transferase</keyword>
<gene>
    <name evidence="11" type="ORF">H9624_09825</name>
</gene>
<dbReference type="Gene3D" id="1.20.5.1930">
    <property type="match status" value="1"/>
</dbReference>